<gene>
    <name evidence="1" type="ORF">NUZ5A_50635</name>
</gene>
<reference evidence="1" key="1">
    <citation type="submission" date="2021-02" db="EMBL/GenBank/DDBJ databases">
        <authorList>
            <person name="Han P."/>
        </authorList>
    </citation>
    <scope>NUCLEOTIDE SEQUENCE</scope>
    <source>
        <strain evidence="1">Candidatus Nitrosotenuis uzonensis 5A</strain>
    </source>
</reference>
<protein>
    <recommendedName>
        <fullName evidence="3">PBS lyase HEAT domain protein repeat-containing protein</fullName>
    </recommendedName>
</protein>
<proteinExistence type="predicted"/>
<dbReference type="EMBL" id="CAJNAQ010000005">
    <property type="protein sequence ID" value="CAE6497160.1"/>
    <property type="molecule type" value="Genomic_DNA"/>
</dbReference>
<organism evidence="1 2">
    <name type="scientific">Candidatus Nitrosotenuis uzonensis</name>
    <dbReference type="NCBI Taxonomy" id="1407055"/>
    <lineage>
        <taxon>Archaea</taxon>
        <taxon>Nitrososphaerota</taxon>
        <taxon>Candidatus Nitrosotenuis</taxon>
    </lineage>
</organism>
<evidence type="ECO:0008006" key="3">
    <source>
        <dbReference type="Google" id="ProtNLM"/>
    </source>
</evidence>
<evidence type="ECO:0000313" key="1">
    <source>
        <dbReference type="EMBL" id="CAE6497160.1"/>
    </source>
</evidence>
<sequence length="167" mass="18944">MVLAILIFDDDNIRQLPVAERLARCERIIKNDQDESKRWDATWLAGEIAENRDDTDPVFNQVADLMGWILENDDNNVVKHEACYQIAARNMRSKIPHLINSALNDESGLTKHEALESLGLMRATEAIGLINDALNDPNEDVRQTAAFVIKRLKRMQESGDYKPSSII</sequence>
<comment type="caution">
    <text evidence="1">The sequence shown here is derived from an EMBL/GenBank/DDBJ whole genome shotgun (WGS) entry which is preliminary data.</text>
</comment>
<dbReference type="RefSeq" id="WP_205099726.1">
    <property type="nucleotide sequence ID" value="NZ_CAJNAQ010000005.1"/>
</dbReference>
<accession>A0A812F5I5</accession>
<name>A0A812F5I5_9ARCH</name>
<dbReference type="Proteomes" id="UP000655759">
    <property type="component" value="Unassembled WGS sequence"/>
</dbReference>
<dbReference type="InterPro" id="IPR011989">
    <property type="entry name" value="ARM-like"/>
</dbReference>
<dbReference type="SUPFAM" id="SSF48371">
    <property type="entry name" value="ARM repeat"/>
    <property type="match status" value="1"/>
</dbReference>
<dbReference type="InterPro" id="IPR016024">
    <property type="entry name" value="ARM-type_fold"/>
</dbReference>
<evidence type="ECO:0000313" key="2">
    <source>
        <dbReference type="Proteomes" id="UP000655759"/>
    </source>
</evidence>
<dbReference type="AlphaFoldDB" id="A0A812F5I5"/>
<dbReference type="Pfam" id="PF13646">
    <property type="entry name" value="HEAT_2"/>
    <property type="match status" value="1"/>
</dbReference>
<dbReference type="Gene3D" id="1.25.10.10">
    <property type="entry name" value="Leucine-rich Repeat Variant"/>
    <property type="match status" value="1"/>
</dbReference>